<reference evidence="2" key="2">
    <citation type="submission" date="2021-08" db="EMBL/GenBank/DDBJ databases">
        <authorList>
            <person name="Tani A."/>
            <person name="Ola A."/>
            <person name="Ogura Y."/>
            <person name="Katsura K."/>
            <person name="Hayashi T."/>
        </authorList>
    </citation>
    <scope>NUCLEOTIDE SEQUENCE</scope>
    <source>
        <strain evidence="2">DSM 17168</strain>
    </source>
</reference>
<reference evidence="2" key="1">
    <citation type="journal article" date="2021" name="Front. Microbiol.">
        <title>Comprehensive Comparative Genomics and Phenotyping of Methylobacterium Species.</title>
        <authorList>
            <person name="Alessa O."/>
            <person name="Ogura Y."/>
            <person name="Fujitani Y."/>
            <person name="Takami H."/>
            <person name="Hayashi T."/>
            <person name="Sahin N."/>
            <person name="Tani A."/>
        </authorList>
    </citation>
    <scope>NUCLEOTIDE SEQUENCE</scope>
    <source>
        <strain evidence="2">DSM 17168</strain>
    </source>
</reference>
<dbReference type="RefSeq" id="WP_238236793.1">
    <property type="nucleotide sequence ID" value="NZ_BPQQ01000042.1"/>
</dbReference>
<comment type="caution">
    <text evidence="2">The sequence shown here is derived from an EMBL/GenBank/DDBJ whole genome shotgun (WGS) entry which is preliminary data.</text>
</comment>
<keyword evidence="1" id="KW-1133">Transmembrane helix</keyword>
<feature type="transmembrane region" description="Helical" evidence="1">
    <location>
        <begin position="40"/>
        <end position="61"/>
    </location>
</feature>
<protein>
    <submittedName>
        <fullName evidence="2">Uncharacterized protein</fullName>
    </submittedName>
</protein>
<proteinExistence type="predicted"/>
<feature type="transmembrane region" description="Helical" evidence="1">
    <location>
        <begin position="9"/>
        <end position="25"/>
    </location>
</feature>
<name>A0ABQ4SF75_9HYPH</name>
<organism evidence="2 3">
    <name type="scientific">Methylobacterium isbiliense</name>
    <dbReference type="NCBI Taxonomy" id="315478"/>
    <lineage>
        <taxon>Bacteria</taxon>
        <taxon>Pseudomonadati</taxon>
        <taxon>Pseudomonadota</taxon>
        <taxon>Alphaproteobacteria</taxon>
        <taxon>Hyphomicrobiales</taxon>
        <taxon>Methylobacteriaceae</taxon>
        <taxon>Methylobacterium</taxon>
    </lineage>
</organism>
<evidence type="ECO:0000313" key="3">
    <source>
        <dbReference type="Proteomes" id="UP001055153"/>
    </source>
</evidence>
<dbReference type="EMBL" id="BPQQ01000042">
    <property type="protein sequence ID" value="GJE01717.1"/>
    <property type="molecule type" value="Genomic_DNA"/>
</dbReference>
<sequence>MIRTLLDDIALFLLPFGLYAIYLLARRRSPLLWVHWNDHALRLALAGGLLVIGSLLAAGLFGERHRTGYVPSHIENGRVVPGQFR</sequence>
<evidence type="ECO:0000313" key="2">
    <source>
        <dbReference type="EMBL" id="GJE01717.1"/>
    </source>
</evidence>
<accession>A0ABQ4SF75</accession>
<gene>
    <name evidence="2" type="ORF">GMJLKIPL_3652</name>
</gene>
<dbReference type="Proteomes" id="UP001055153">
    <property type="component" value="Unassembled WGS sequence"/>
</dbReference>
<keyword evidence="1" id="KW-0472">Membrane</keyword>
<dbReference type="InterPro" id="IPR046093">
    <property type="entry name" value="DUF6111"/>
</dbReference>
<keyword evidence="3" id="KW-1185">Reference proteome</keyword>
<evidence type="ECO:0000256" key="1">
    <source>
        <dbReference type="SAM" id="Phobius"/>
    </source>
</evidence>
<keyword evidence="1" id="KW-0812">Transmembrane</keyword>
<dbReference type="Pfam" id="PF19606">
    <property type="entry name" value="DUF6111"/>
    <property type="match status" value="1"/>
</dbReference>